<organism evidence="2 3">
    <name type="scientific">Oncorhynchus kisutch</name>
    <name type="common">Coho salmon</name>
    <name type="synonym">Salmo kisutch</name>
    <dbReference type="NCBI Taxonomy" id="8019"/>
    <lineage>
        <taxon>Eukaryota</taxon>
        <taxon>Metazoa</taxon>
        <taxon>Chordata</taxon>
        <taxon>Craniata</taxon>
        <taxon>Vertebrata</taxon>
        <taxon>Euteleostomi</taxon>
        <taxon>Actinopterygii</taxon>
        <taxon>Neopterygii</taxon>
        <taxon>Teleostei</taxon>
        <taxon>Protacanthopterygii</taxon>
        <taxon>Salmoniformes</taxon>
        <taxon>Salmonidae</taxon>
        <taxon>Salmoninae</taxon>
        <taxon>Oncorhynchus</taxon>
    </lineage>
</organism>
<evidence type="ECO:0000313" key="3">
    <source>
        <dbReference type="Proteomes" id="UP000694557"/>
    </source>
</evidence>
<evidence type="ECO:0000313" key="2">
    <source>
        <dbReference type="Ensembl" id="ENSOKIP00005009547.1"/>
    </source>
</evidence>
<dbReference type="Proteomes" id="UP000694557">
    <property type="component" value="Unassembled WGS sequence"/>
</dbReference>
<name>A0A8C7CP82_ONCKI</name>
<dbReference type="AlphaFoldDB" id="A0A8C7CP82"/>
<dbReference type="Ensembl" id="ENSOKIT00005010111.1">
    <property type="protein sequence ID" value="ENSOKIP00005009547.1"/>
    <property type="gene ID" value="ENSOKIG00005004187.1"/>
</dbReference>
<sequence>MCRPEIVNTPMALSLNLCPGHVLSNRNTTPVYTPTPTTADPPPANNTTPEMYISLRATPGLGMWCPSASFSSTAPQTTRHSPVMRTTSRSDSPPLFRISIRLRLRTQFMSCTAELRSCLRRTARAKRHRAMPAPMRQSLEKLVVVERRSMPPRPQPRMNLAGSRNHHSSTCSSSMLRWIWSGSGPAGWSSRIGGKSSSSGILILPFTPPVHADQHPVAMCSNPGLVLRVVSKATSCLFPLGVMFLR</sequence>
<accession>A0A8C7CP82</accession>
<evidence type="ECO:0000256" key="1">
    <source>
        <dbReference type="SAM" id="MobiDB-lite"/>
    </source>
</evidence>
<proteinExistence type="predicted"/>
<feature type="region of interest" description="Disordered" evidence="1">
    <location>
        <begin position="71"/>
        <end position="91"/>
    </location>
</feature>
<dbReference type="GeneTree" id="ENSGT01030000235036"/>
<protein>
    <submittedName>
        <fullName evidence="2">Uncharacterized protein</fullName>
    </submittedName>
</protein>
<reference evidence="2" key="2">
    <citation type="submission" date="2025-09" db="UniProtKB">
        <authorList>
            <consortium name="Ensembl"/>
        </authorList>
    </citation>
    <scope>IDENTIFICATION</scope>
</reference>
<keyword evidence="3" id="KW-1185">Reference proteome</keyword>
<reference evidence="2" key="1">
    <citation type="submission" date="2025-08" db="UniProtKB">
        <authorList>
            <consortium name="Ensembl"/>
        </authorList>
    </citation>
    <scope>IDENTIFICATION</scope>
</reference>